<proteinExistence type="predicted"/>
<dbReference type="OrthoDB" id="8222794at2"/>
<organism evidence="1 2">
    <name type="scientific">Bradyrhizobium valentinum</name>
    <dbReference type="NCBI Taxonomy" id="1518501"/>
    <lineage>
        <taxon>Bacteria</taxon>
        <taxon>Pseudomonadati</taxon>
        <taxon>Pseudomonadota</taxon>
        <taxon>Alphaproteobacteria</taxon>
        <taxon>Hyphomicrobiales</taxon>
        <taxon>Nitrobacteraceae</taxon>
        <taxon>Bradyrhizobium</taxon>
    </lineage>
</organism>
<gene>
    <name evidence="1" type="ORF">CP49_12360</name>
</gene>
<comment type="caution">
    <text evidence="1">The sequence shown here is derived from an EMBL/GenBank/DDBJ whole genome shotgun (WGS) entry which is preliminary data.</text>
</comment>
<evidence type="ECO:0000313" key="2">
    <source>
        <dbReference type="Proteomes" id="UP000051913"/>
    </source>
</evidence>
<accession>A0A0R3KML2</accession>
<dbReference type="EMBL" id="LLXX01000050">
    <property type="protein sequence ID" value="KRR10567.1"/>
    <property type="molecule type" value="Genomic_DNA"/>
</dbReference>
<dbReference type="STRING" id="1518501.CQ10_33990"/>
<sequence>MADEPDDIEPDLLRERLLMLAEHGEITGKQAEAAAAAHGLEPFERKPELPDFDPKLKSHWTIMMVVAWIAWRDFELVRKQDPEFCSACFHWVGRLRKVRPQNDGDPVTRMVYSLEARRAPTVGRLALQDELLRGRTNVSSRAVMRIREAVAALWHALSENHLVAQGFDAHGAVVEIPSRQWAYLRLREEKGRDVLRYDAVSRPEPFTEVTLRQSDALRLWPVTRESPILSATVVDKGGRPPEYDWAAIKEIALQLMKKFGKPQRDNKRLPSKAQLIELIQEECAARFDRQPPISSLRSHLKQWLAE</sequence>
<keyword evidence="2" id="KW-1185">Reference proteome</keyword>
<dbReference type="AlphaFoldDB" id="A0A0R3KML2"/>
<evidence type="ECO:0000313" key="1">
    <source>
        <dbReference type="EMBL" id="KRR10567.1"/>
    </source>
</evidence>
<dbReference type="RefSeq" id="WP_057849910.1">
    <property type="nucleotide sequence ID" value="NZ_LLXX01000050.1"/>
</dbReference>
<name>A0A0R3KML2_9BRAD</name>
<protein>
    <submittedName>
        <fullName evidence="1">Uncharacterized protein</fullName>
    </submittedName>
</protein>
<dbReference type="Proteomes" id="UP000051913">
    <property type="component" value="Unassembled WGS sequence"/>
</dbReference>
<reference evidence="1 2" key="1">
    <citation type="submission" date="2014-03" db="EMBL/GenBank/DDBJ databases">
        <title>Bradyrhizobium valentinum sp. nov., isolated from effective nodules of Lupinus mariae-josephae, a lupine endemic of basic-lime soils in Eastern Spain.</title>
        <authorList>
            <person name="Duran D."/>
            <person name="Rey L."/>
            <person name="Navarro A."/>
            <person name="Busquets A."/>
            <person name="Imperial J."/>
            <person name="Ruiz-Argueso T."/>
        </authorList>
    </citation>
    <scope>NUCLEOTIDE SEQUENCE [LARGE SCALE GENOMIC DNA]</scope>
    <source>
        <strain evidence="1 2">LmjM3</strain>
    </source>
</reference>